<evidence type="ECO:0000313" key="3">
    <source>
        <dbReference type="Proteomes" id="UP000014500"/>
    </source>
</evidence>
<dbReference type="STRING" id="126957.T1IL24"/>
<evidence type="ECO:0000313" key="2">
    <source>
        <dbReference type="EnsemblMetazoa" id="SMAR001642-PA"/>
    </source>
</evidence>
<dbReference type="AlphaFoldDB" id="T1IL24"/>
<keyword evidence="3" id="KW-1185">Reference proteome</keyword>
<dbReference type="Proteomes" id="UP000014500">
    <property type="component" value="Unassembled WGS sequence"/>
</dbReference>
<dbReference type="GO" id="GO:0003676">
    <property type="term" value="F:nucleic acid binding"/>
    <property type="evidence" value="ECO:0007669"/>
    <property type="project" value="InterPro"/>
</dbReference>
<dbReference type="InterPro" id="IPR036397">
    <property type="entry name" value="RNaseH_sf"/>
</dbReference>
<dbReference type="Pfam" id="PF18701">
    <property type="entry name" value="DUF5641"/>
    <property type="match status" value="1"/>
</dbReference>
<dbReference type="InterPro" id="IPR012337">
    <property type="entry name" value="RNaseH-like_sf"/>
</dbReference>
<dbReference type="Gene3D" id="3.30.420.10">
    <property type="entry name" value="Ribonuclease H-like superfamily/Ribonuclease H"/>
    <property type="match status" value="1"/>
</dbReference>
<sequence length="324" mass="36974">MKSSCYSNWLKRACADGWIAVRDDSWPAGNVNHTGKSTKQGGLARQKRRAEAVPYFRPPPPAKTPAQIALAEVKAKNKDKYDACLKAKKERKEIRAKICAQVLGYPIFFTDNDITWSFIAPLAPNWGGVWERLVKSLKEKLRRVLRHEIVTFEVLDIHCKEIASIVNSRPLIYGTESRDNEFALTREHFLSAGIYSYQDHPHKSEVKICAAWKELVARTWLLFGIRGVSYLAQLRNFHESRETETDSPLKIGSVVLVERTSYNPYFWLLGRVQKLYPGRDGVVRAVELTMGDGSMLVRSVMRFLTQMRSHCSNDVVPFCILPKC</sequence>
<name>T1IL24_STRMM</name>
<dbReference type="PANTHER" id="PTHR47331">
    <property type="entry name" value="PHD-TYPE DOMAIN-CONTAINING PROTEIN"/>
    <property type="match status" value="1"/>
</dbReference>
<dbReference type="SUPFAM" id="SSF53098">
    <property type="entry name" value="Ribonuclease H-like"/>
    <property type="match status" value="1"/>
</dbReference>
<dbReference type="OMA" id="ISERINW"/>
<protein>
    <recommendedName>
        <fullName evidence="1">DUF5641 domain-containing protein</fullName>
    </recommendedName>
</protein>
<organism evidence="2 3">
    <name type="scientific">Strigamia maritima</name>
    <name type="common">European centipede</name>
    <name type="synonym">Geophilus maritimus</name>
    <dbReference type="NCBI Taxonomy" id="126957"/>
    <lineage>
        <taxon>Eukaryota</taxon>
        <taxon>Metazoa</taxon>
        <taxon>Ecdysozoa</taxon>
        <taxon>Arthropoda</taxon>
        <taxon>Myriapoda</taxon>
        <taxon>Chilopoda</taxon>
        <taxon>Pleurostigmophora</taxon>
        <taxon>Geophilomorpha</taxon>
        <taxon>Linotaeniidae</taxon>
        <taxon>Strigamia</taxon>
    </lineage>
</organism>
<dbReference type="HOGENOM" id="CLU_858739_0_0_1"/>
<evidence type="ECO:0000259" key="1">
    <source>
        <dbReference type="Pfam" id="PF18701"/>
    </source>
</evidence>
<dbReference type="EnsemblMetazoa" id="SMAR001642-RA">
    <property type="protein sequence ID" value="SMAR001642-PA"/>
    <property type="gene ID" value="SMAR001642"/>
</dbReference>
<proteinExistence type="predicted"/>
<dbReference type="PANTHER" id="PTHR47331:SF1">
    <property type="entry name" value="GAG-LIKE PROTEIN"/>
    <property type="match status" value="1"/>
</dbReference>
<accession>T1IL24</accession>
<dbReference type="InterPro" id="IPR040676">
    <property type="entry name" value="DUF5641"/>
</dbReference>
<dbReference type="PhylomeDB" id="T1IL24"/>
<reference evidence="2" key="2">
    <citation type="submission" date="2015-02" db="UniProtKB">
        <authorList>
            <consortium name="EnsemblMetazoa"/>
        </authorList>
    </citation>
    <scope>IDENTIFICATION</scope>
</reference>
<feature type="domain" description="DUF5641" evidence="1">
    <location>
        <begin position="230"/>
        <end position="303"/>
    </location>
</feature>
<dbReference type="EMBL" id="JH430701">
    <property type="status" value="NOT_ANNOTATED_CDS"/>
    <property type="molecule type" value="Genomic_DNA"/>
</dbReference>
<reference evidence="3" key="1">
    <citation type="submission" date="2011-05" db="EMBL/GenBank/DDBJ databases">
        <authorList>
            <person name="Richards S.R."/>
            <person name="Qu J."/>
            <person name="Jiang H."/>
            <person name="Jhangiani S.N."/>
            <person name="Agravi P."/>
            <person name="Goodspeed R."/>
            <person name="Gross S."/>
            <person name="Mandapat C."/>
            <person name="Jackson L."/>
            <person name="Mathew T."/>
            <person name="Pu L."/>
            <person name="Thornton R."/>
            <person name="Saada N."/>
            <person name="Wilczek-Boney K.B."/>
            <person name="Lee S."/>
            <person name="Kovar C."/>
            <person name="Wu Y."/>
            <person name="Scherer S.E."/>
            <person name="Worley K.C."/>
            <person name="Muzny D.M."/>
            <person name="Gibbs R."/>
        </authorList>
    </citation>
    <scope>NUCLEOTIDE SEQUENCE</scope>
    <source>
        <strain evidence="3">Brora</strain>
    </source>
</reference>